<proteinExistence type="predicted"/>
<comment type="caution">
    <text evidence="1">The sequence shown here is derived from an EMBL/GenBank/DDBJ whole genome shotgun (WGS) entry which is preliminary data.</text>
</comment>
<evidence type="ECO:0000313" key="1">
    <source>
        <dbReference type="EMBL" id="MDM5147723.1"/>
    </source>
</evidence>
<reference evidence="1" key="2">
    <citation type="journal article" date="2023" name="Microbiome">
        <title>Synthase-selected sorting approach identifies a beta-lactone synthase in a nudibranch symbiotic bacterium.</title>
        <authorList>
            <person name="Dzunkova M."/>
            <person name="La Clair J.J."/>
            <person name="Tyml T."/>
            <person name="Doud D."/>
            <person name="Schulz F."/>
            <person name="Piquer-Esteban S."/>
            <person name="Porcel Sanchis D."/>
            <person name="Osborn A."/>
            <person name="Robinson D."/>
            <person name="Louie K.B."/>
            <person name="Bowen B.P."/>
            <person name="Bowers R.M."/>
            <person name="Lee J."/>
            <person name="Arnau V."/>
            <person name="Diaz-Villanueva W."/>
            <person name="Stepanauskas R."/>
            <person name="Gosliner T."/>
            <person name="Date S.V."/>
            <person name="Northen T.R."/>
            <person name="Cheng J.F."/>
            <person name="Burkart M.D."/>
            <person name="Woyke T."/>
        </authorList>
    </citation>
    <scope>NUCLEOTIDE SEQUENCE</scope>
    <source>
        <strain evidence="1">Df01</strain>
    </source>
</reference>
<sequence>MAQSLDIRAREITTLREKNRLLQRQLTDARNIAADNDAIVTMMHDVSLLLIRRDTEWLQKTETLIRRGMKAGSCRIMIFNNDMKALATKTARLPAGGRADKLPLDNSAAKTEGYYHLPLKRGRKAVGLVILTTLSGKKFSAGDDTFCRRLAQLLAAVI</sequence>
<gene>
    <name evidence="1" type="ORF">NQX30_04995</name>
</gene>
<dbReference type="Proteomes" id="UP001168167">
    <property type="component" value="Unassembled WGS sequence"/>
</dbReference>
<keyword evidence="2" id="KW-1185">Reference proteome</keyword>
<reference evidence="1" key="1">
    <citation type="submission" date="2022-08" db="EMBL/GenBank/DDBJ databases">
        <authorList>
            <person name="Dzunkova M."/>
            <person name="La Clair J."/>
            <person name="Tyml T."/>
            <person name="Doud D."/>
            <person name="Schulz F."/>
            <person name="Piquer S."/>
            <person name="Porcel Sanchis D."/>
            <person name="Osborn A."/>
            <person name="Robinson D."/>
            <person name="Louie K.B."/>
            <person name="Bowen B.P."/>
            <person name="Bowers R."/>
            <person name="Lee J."/>
            <person name="Arnau Llombart V."/>
            <person name="Diaz Villanueva W."/>
            <person name="Gosliner T."/>
            <person name="Northen T."/>
            <person name="Cheng J.-F."/>
            <person name="Burkart M.D."/>
            <person name="Woyke T."/>
        </authorList>
    </citation>
    <scope>NUCLEOTIDE SEQUENCE</scope>
    <source>
        <strain evidence="1">Df01</strain>
    </source>
</reference>
<dbReference type="Gene3D" id="3.30.450.40">
    <property type="match status" value="1"/>
</dbReference>
<organism evidence="1 2">
    <name type="scientific">Candidatus Doriopsillibacter californiensis</name>
    <dbReference type="NCBI Taxonomy" id="2970740"/>
    <lineage>
        <taxon>Bacteria</taxon>
        <taxon>Pseudomonadati</taxon>
        <taxon>Pseudomonadota</taxon>
        <taxon>Gammaproteobacteria</taxon>
        <taxon>Candidatus Tethybacterales</taxon>
        <taxon>Candidatus Persebacteraceae</taxon>
        <taxon>Candidatus Doriopsillibacter</taxon>
    </lineage>
</organism>
<accession>A0ABT7QMG5</accession>
<name>A0ABT7QMG5_9GAMM</name>
<protein>
    <recommendedName>
        <fullName evidence="3">GAF domain-containing protein</fullName>
    </recommendedName>
</protein>
<dbReference type="EMBL" id="JANQAO010000003">
    <property type="protein sequence ID" value="MDM5147723.1"/>
    <property type="molecule type" value="Genomic_DNA"/>
</dbReference>
<evidence type="ECO:0000313" key="2">
    <source>
        <dbReference type="Proteomes" id="UP001168167"/>
    </source>
</evidence>
<dbReference type="InterPro" id="IPR029016">
    <property type="entry name" value="GAF-like_dom_sf"/>
</dbReference>
<evidence type="ECO:0008006" key="3">
    <source>
        <dbReference type="Google" id="ProtNLM"/>
    </source>
</evidence>